<gene>
    <name evidence="35" type="ORF">J437_LFUL008780</name>
</gene>
<evidence type="ECO:0000313" key="35">
    <source>
        <dbReference type="EMBL" id="KAG8225243.1"/>
    </source>
</evidence>
<dbReference type="GO" id="GO:0003950">
    <property type="term" value="F:NAD+ poly-ADP-ribosyltransferase activity"/>
    <property type="evidence" value="ECO:0007669"/>
    <property type="project" value="UniProtKB-UniRule"/>
</dbReference>
<comment type="catalytic activity">
    <reaction evidence="28">
        <text>L-tyrosyl-[protein] + NAD(+) = O-(ADP-D-ribosyl)-L-tyrosyl-[protein] + nicotinamide + H(+)</text>
        <dbReference type="Rhea" id="RHEA:58236"/>
        <dbReference type="Rhea" id="RHEA-COMP:10136"/>
        <dbReference type="Rhea" id="RHEA-COMP:15092"/>
        <dbReference type="ChEBI" id="CHEBI:15378"/>
        <dbReference type="ChEBI" id="CHEBI:17154"/>
        <dbReference type="ChEBI" id="CHEBI:46858"/>
        <dbReference type="ChEBI" id="CHEBI:57540"/>
        <dbReference type="ChEBI" id="CHEBI:142557"/>
    </reaction>
    <physiologicalReaction direction="left-to-right" evidence="28">
        <dbReference type="Rhea" id="RHEA:58237"/>
    </physiologicalReaction>
</comment>
<reference evidence="35" key="1">
    <citation type="submission" date="2013-04" db="EMBL/GenBank/DDBJ databases">
        <authorList>
            <person name="Qu J."/>
            <person name="Murali S.C."/>
            <person name="Bandaranaike D."/>
            <person name="Bellair M."/>
            <person name="Blankenburg K."/>
            <person name="Chao H."/>
            <person name="Dinh H."/>
            <person name="Doddapaneni H."/>
            <person name="Downs B."/>
            <person name="Dugan-Rocha S."/>
            <person name="Elkadiri S."/>
            <person name="Gnanaolivu R.D."/>
            <person name="Hernandez B."/>
            <person name="Javaid M."/>
            <person name="Jayaseelan J.C."/>
            <person name="Lee S."/>
            <person name="Li M."/>
            <person name="Ming W."/>
            <person name="Munidasa M."/>
            <person name="Muniz J."/>
            <person name="Nguyen L."/>
            <person name="Ongeri F."/>
            <person name="Osuji N."/>
            <person name="Pu L.-L."/>
            <person name="Puazo M."/>
            <person name="Qu C."/>
            <person name="Quiroz J."/>
            <person name="Raj R."/>
            <person name="Weissenberger G."/>
            <person name="Xin Y."/>
            <person name="Zou X."/>
            <person name="Han Y."/>
            <person name="Richards S."/>
            <person name="Worley K."/>
            <person name="Muzny D."/>
            <person name="Gibbs R."/>
        </authorList>
    </citation>
    <scope>NUCLEOTIDE SEQUENCE</scope>
    <source>
        <strain evidence="35">Sampled in the wild</strain>
    </source>
</reference>
<evidence type="ECO:0000256" key="17">
    <source>
        <dbReference type="ARBA" id="ARBA00022859"/>
    </source>
</evidence>
<evidence type="ECO:0000256" key="8">
    <source>
        <dbReference type="ARBA" id="ARBA00022588"/>
    </source>
</evidence>
<evidence type="ECO:0000256" key="13">
    <source>
        <dbReference type="ARBA" id="ARBA00022737"/>
    </source>
</evidence>
<dbReference type="Gene3D" id="1.20.142.10">
    <property type="entry name" value="Poly(ADP-ribose) polymerase, regulatory domain"/>
    <property type="match status" value="1"/>
</dbReference>
<dbReference type="FunFam" id="1.20.142.10:FF:000001">
    <property type="entry name" value="Poly [ADP-ribose] polymerase"/>
    <property type="match status" value="1"/>
</dbReference>
<evidence type="ECO:0000256" key="22">
    <source>
        <dbReference type="ARBA" id="ARBA00023242"/>
    </source>
</evidence>
<keyword evidence="16" id="KW-0862">Zinc</keyword>
<keyword evidence="21" id="KW-0804">Transcription</keyword>
<dbReference type="FunFam" id="3.90.228.10:FF:000002">
    <property type="entry name" value="Poly [ADP-ribose] polymerase"/>
    <property type="match status" value="1"/>
</dbReference>
<reference evidence="35" key="2">
    <citation type="submission" date="2017-10" db="EMBL/GenBank/DDBJ databases">
        <title>Ladona fulva Genome sequencing and assembly.</title>
        <authorList>
            <person name="Murali S."/>
            <person name="Richards S."/>
            <person name="Bandaranaike D."/>
            <person name="Bellair M."/>
            <person name="Blankenburg K."/>
            <person name="Chao H."/>
            <person name="Dinh H."/>
            <person name="Doddapaneni H."/>
            <person name="Dugan-Rocha S."/>
            <person name="Elkadiri S."/>
            <person name="Gnanaolivu R."/>
            <person name="Hernandez B."/>
            <person name="Skinner E."/>
            <person name="Javaid M."/>
            <person name="Lee S."/>
            <person name="Li M."/>
            <person name="Ming W."/>
            <person name="Munidasa M."/>
            <person name="Muniz J."/>
            <person name="Nguyen L."/>
            <person name="Hughes D."/>
            <person name="Osuji N."/>
            <person name="Pu L.-L."/>
            <person name="Puazo M."/>
            <person name="Qu C."/>
            <person name="Quiroz J."/>
            <person name="Raj R."/>
            <person name="Weissenberger G."/>
            <person name="Xin Y."/>
            <person name="Zou X."/>
            <person name="Han Y."/>
            <person name="Worley K."/>
            <person name="Muzny D."/>
            <person name="Gibbs R."/>
        </authorList>
    </citation>
    <scope>NUCLEOTIDE SEQUENCE</scope>
    <source>
        <strain evidence="35">Sampled in the wild</strain>
    </source>
</reference>
<evidence type="ECO:0000256" key="11">
    <source>
        <dbReference type="ARBA" id="ARBA00022695"/>
    </source>
</evidence>
<dbReference type="GO" id="GO:0003677">
    <property type="term" value="F:DNA binding"/>
    <property type="evidence" value="ECO:0007669"/>
    <property type="project" value="UniProtKB-KW"/>
</dbReference>
<keyword evidence="15" id="KW-0863">Zinc-finger</keyword>
<dbReference type="EMBL" id="KZ308231">
    <property type="protein sequence ID" value="KAG8225243.1"/>
    <property type="molecule type" value="Genomic_DNA"/>
</dbReference>
<keyword evidence="9 31" id="KW-0328">Glycosyltransferase</keyword>
<dbReference type="PROSITE" id="PS51060">
    <property type="entry name" value="PARP_ALPHA_HD"/>
    <property type="match status" value="1"/>
</dbReference>
<dbReference type="PROSITE" id="PS51977">
    <property type="entry name" value="WGR"/>
    <property type="match status" value="1"/>
</dbReference>
<dbReference type="PANTHER" id="PTHR10459">
    <property type="entry name" value="DNA LIGASE"/>
    <property type="match status" value="1"/>
</dbReference>
<dbReference type="InterPro" id="IPR036616">
    <property type="entry name" value="Poly(ADP-ribose)pol_reg_dom_sf"/>
</dbReference>
<dbReference type="GO" id="GO:0005694">
    <property type="term" value="C:chromosome"/>
    <property type="evidence" value="ECO:0007669"/>
    <property type="project" value="UniProtKB-SubCell"/>
</dbReference>
<dbReference type="GO" id="GO:0005730">
    <property type="term" value="C:nucleolus"/>
    <property type="evidence" value="ECO:0007669"/>
    <property type="project" value="UniProtKB-SubCell"/>
</dbReference>
<dbReference type="InterPro" id="IPR004102">
    <property type="entry name" value="Poly(ADP-ribose)pol_reg_dom"/>
</dbReference>
<dbReference type="CDD" id="cd01437">
    <property type="entry name" value="parp_like"/>
    <property type="match status" value="1"/>
</dbReference>
<evidence type="ECO:0000256" key="12">
    <source>
        <dbReference type="ARBA" id="ARBA00022723"/>
    </source>
</evidence>
<dbReference type="OrthoDB" id="429950at2759"/>
<evidence type="ECO:0000256" key="15">
    <source>
        <dbReference type="ARBA" id="ARBA00022771"/>
    </source>
</evidence>
<evidence type="ECO:0000256" key="9">
    <source>
        <dbReference type="ARBA" id="ARBA00022676"/>
    </source>
</evidence>
<protein>
    <recommendedName>
        <fullName evidence="30 31">Poly [ADP-ribose] polymerase</fullName>
        <shortName evidence="31">PARP</shortName>
        <ecNumber evidence="31">2.4.2.-</ecNumber>
    </recommendedName>
</protein>
<keyword evidence="8" id="KW-0399">Innate immunity</keyword>
<comment type="catalytic activity">
    <reaction evidence="23">
        <text>L-glutamyl-[protein] + NAD(+) = 5-O-(ADP-D-ribosyl)-L-glutamyl-[protein] + nicotinamide</text>
        <dbReference type="Rhea" id="RHEA:58224"/>
        <dbReference type="Rhea" id="RHEA-COMP:10208"/>
        <dbReference type="Rhea" id="RHEA-COMP:15089"/>
        <dbReference type="ChEBI" id="CHEBI:17154"/>
        <dbReference type="ChEBI" id="CHEBI:29973"/>
        <dbReference type="ChEBI" id="CHEBI:57540"/>
        <dbReference type="ChEBI" id="CHEBI:142540"/>
    </reaction>
    <physiologicalReaction direction="left-to-right" evidence="23">
        <dbReference type="Rhea" id="RHEA:58225"/>
    </physiologicalReaction>
</comment>
<dbReference type="SUPFAM" id="SSF56399">
    <property type="entry name" value="ADP-ribosylation"/>
    <property type="match status" value="1"/>
</dbReference>
<feature type="non-terminal residue" evidence="35">
    <location>
        <position position="1"/>
    </location>
</feature>
<evidence type="ECO:0000256" key="28">
    <source>
        <dbReference type="ARBA" id="ARBA00048339"/>
    </source>
</evidence>
<evidence type="ECO:0000256" key="27">
    <source>
        <dbReference type="ARBA" id="ARBA00048241"/>
    </source>
</evidence>
<keyword evidence="18" id="KW-0805">Transcription regulation</keyword>
<dbReference type="InterPro" id="IPR012317">
    <property type="entry name" value="Poly(ADP-ribose)pol_cat_dom"/>
</dbReference>
<evidence type="ECO:0000256" key="19">
    <source>
        <dbReference type="ARBA" id="ARBA00023027"/>
    </source>
</evidence>
<dbReference type="Pfam" id="PF02877">
    <property type="entry name" value="PARP_reg"/>
    <property type="match status" value="1"/>
</dbReference>
<dbReference type="GO" id="GO:0016779">
    <property type="term" value="F:nucleotidyltransferase activity"/>
    <property type="evidence" value="ECO:0007669"/>
    <property type="project" value="UniProtKB-KW"/>
</dbReference>
<dbReference type="GO" id="GO:0006302">
    <property type="term" value="P:double-strand break repair"/>
    <property type="evidence" value="ECO:0007669"/>
    <property type="project" value="TreeGrafter"/>
</dbReference>
<keyword evidence="7" id="KW-0021">Allosteric enzyme</keyword>
<keyword evidence="5" id="KW-0963">Cytoplasm</keyword>
<keyword evidence="22" id="KW-0539">Nucleus</keyword>
<evidence type="ECO:0000256" key="20">
    <source>
        <dbReference type="ARBA" id="ARBA00023125"/>
    </source>
</evidence>
<feature type="domain" description="WGR" evidence="34">
    <location>
        <begin position="58"/>
        <end position="155"/>
    </location>
</feature>
<evidence type="ECO:0000256" key="14">
    <source>
        <dbReference type="ARBA" id="ARBA00022765"/>
    </source>
</evidence>
<evidence type="ECO:0000256" key="6">
    <source>
        <dbReference type="ARBA" id="ARBA00022499"/>
    </source>
</evidence>
<dbReference type="GO" id="GO:0045087">
    <property type="term" value="P:innate immune response"/>
    <property type="evidence" value="ECO:0007669"/>
    <property type="project" value="UniProtKB-KW"/>
</dbReference>
<keyword evidence="14" id="KW-0013">ADP-ribosylation</keyword>
<evidence type="ECO:0000256" key="26">
    <source>
        <dbReference type="ARBA" id="ARBA00033987"/>
    </source>
</evidence>
<evidence type="ECO:0000256" key="30">
    <source>
        <dbReference type="ARBA" id="ARBA00071874"/>
    </source>
</evidence>
<comment type="catalytic activity">
    <reaction evidence="26">
        <text>NAD(+) + (ADP-D-ribosyl)n-acceptor = nicotinamide + (ADP-D-ribosyl)n+1-acceptor + H(+).</text>
        <dbReference type="EC" id="2.4.2.30"/>
    </reaction>
</comment>
<dbReference type="InterPro" id="IPR036930">
    <property type="entry name" value="WGR_dom_sf"/>
</dbReference>
<dbReference type="SMART" id="SM00773">
    <property type="entry name" value="WGR"/>
    <property type="match status" value="1"/>
</dbReference>
<keyword evidence="20" id="KW-0238">DNA-binding</keyword>
<dbReference type="SUPFAM" id="SSF47587">
    <property type="entry name" value="Domain of poly(ADP-ribose) polymerase"/>
    <property type="match status" value="1"/>
</dbReference>
<evidence type="ECO:0000256" key="10">
    <source>
        <dbReference type="ARBA" id="ARBA00022679"/>
    </source>
</evidence>
<dbReference type="AlphaFoldDB" id="A0A8K0NXI2"/>
<evidence type="ECO:0000259" key="33">
    <source>
        <dbReference type="PROSITE" id="PS51060"/>
    </source>
</evidence>
<feature type="domain" description="PARP catalytic" evidence="32">
    <location>
        <begin position="317"/>
        <end position="517"/>
    </location>
</feature>
<dbReference type="Proteomes" id="UP000792457">
    <property type="component" value="Unassembled WGS sequence"/>
</dbReference>
<evidence type="ECO:0000256" key="23">
    <source>
        <dbReference type="ARBA" id="ARBA00024159"/>
    </source>
</evidence>
<evidence type="ECO:0000259" key="34">
    <source>
        <dbReference type="PROSITE" id="PS51977"/>
    </source>
</evidence>
<comment type="catalytic activity">
    <reaction evidence="29">
        <text>L-seryl-[protein] + NAD(+) = O-(ADP-D-ribosyl)-L-seryl-[protein] + nicotinamide + H(+)</text>
        <dbReference type="Rhea" id="RHEA:58232"/>
        <dbReference type="Rhea" id="RHEA-COMP:9863"/>
        <dbReference type="Rhea" id="RHEA-COMP:15091"/>
        <dbReference type="ChEBI" id="CHEBI:15378"/>
        <dbReference type="ChEBI" id="CHEBI:17154"/>
        <dbReference type="ChEBI" id="CHEBI:29999"/>
        <dbReference type="ChEBI" id="CHEBI:57540"/>
        <dbReference type="ChEBI" id="CHEBI:142556"/>
    </reaction>
    <physiologicalReaction direction="left-to-right" evidence="29">
        <dbReference type="Rhea" id="RHEA:58233"/>
    </physiologicalReaction>
</comment>
<evidence type="ECO:0000256" key="25">
    <source>
        <dbReference type="ARBA" id="ARBA00024347"/>
    </source>
</evidence>
<evidence type="ECO:0000256" key="18">
    <source>
        <dbReference type="ARBA" id="ARBA00023015"/>
    </source>
</evidence>
<evidence type="ECO:0000256" key="5">
    <source>
        <dbReference type="ARBA" id="ARBA00022490"/>
    </source>
</evidence>
<dbReference type="Pfam" id="PF00644">
    <property type="entry name" value="PARP"/>
    <property type="match status" value="1"/>
</dbReference>
<evidence type="ECO:0000256" key="7">
    <source>
        <dbReference type="ARBA" id="ARBA00022533"/>
    </source>
</evidence>
<name>A0A8K0NXI2_LADFU</name>
<dbReference type="Pfam" id="PF05406">
    <property type="entry name" value="WGR"/>
    <property type="match status" value="1"/>
</dbReference>
<evidence type="ECO:0000256" key="2">
    <source>
        <dbReference type="ARBA" id="ARBA00004514"/>
    </source>
</evidence>
<keyword evidence="6" id="KW-1017">Isopeptide bond</keyword>
<evidence type="ECO:0000256" key="1">
    <source>
        <dbReference type="ARBA" id="ARBA00004286"/>
    </source>
</evidence>
<keyword evidence="19 31" id="KW-0520">NAD</keyword>
<keyword evidence="11" id="KW-0548">Nucleotidyltransferase</keyword>
<dbReference type="Gene3D" id="3.90.228.10">
    <property type="match status" value="1"/>
</dbReference>
<sequence length="517" mass="58561">MFLLLSILQTRTRLPDPVEEHKKSMMSASMFTKSKPSSVRLKVKGGAAVNPDSGLEDKAHVLTVKGDVLDAVLGFTDLKMGKNSYYKLQALESDKGNMYWVFRSWGRIGTTVGNNKLERCDTKAEAVEKFEEQYEDKTGNCWKDRKNFVKVPGKYYPLDIDYGQASLFFSFDYLYQVVEDESKKMKLVVSKECSLPEPIQKLISLIFDVENMKKTMLEFELDLVKMPLGKLSQKQIHQAYSILTDLQKIITAKGIDGNYLDASNRFYTLIPHDFGMENPPLLSSEELIKSKLDMLESLMEIEIAYNLMKSDGDDSKHPIEHHYEKLRTDLEVIDKSSDIFKTLLTYVRNTHAETHDQYELDIIEAFQVSRHGEGKRYKPFKKLHNRKLLWHGSRLTNYAGILSQGLRIAPPEAPVTGYMFGKGIYFADMVSKSANYCCASTTNTTGLLLLCEVALGNMMEKHNAHYVEKLPKNIHSVKGVGMTQPNPAESIKLEDGLEVPLGKGVNVEGVKSSLLYN</sequence>
<keyword evidence="13" id="KW-0677">Repeat</keyword>
<keyword evidence="4" id="KW-0158">Chromosome</keyword>
<evidence type="ECO:0000256" key="4">
    <source>
        <dbReference type="ARBA" id="ARBA00022454"/>
    </source>
</evidence>
<comment type="catalytic activity">
    <reaction evidence="27">
        <text>L-histidyl-[protein] + NAD(+) = N(tele)-(ADP-D-ribosyl)-L-histidyl-[protein] + nicotinamide + H(+)</text>
        <dbReference type="Rhea" id="RHEA:72071"/>
        <dbReference type="Rhea" id="RHEA-COMP:9745"/>
        <dbReference type="Rhea" id="RHEA-COMP:18085"/>
        <dbReference type="ChEBI" id="CHEBI:15378"/>
        <dbReference type="ChEBI" id="CHEBI:17154"/>
        <dbReference type="ChEBI" id="CHEBI:29979"/>
        <dbReference type="ChEBI" id="CHEBI:57540"/>
        <dbReference type="ChEBI" id="CHEBI:191398"/>
    </reaction>
    <physiologicalReaction direction="left-to-right" evidence="27">
        <dbReference type="Rhea" id="RHEA:72072"/>
    </physiologicalReaction>
</comment>
<dbReference type="CDD" id="cd08001">
    <property type="entry name" value="WGR_PARP1_like"/>
    <property type="match status" value="1"/>
</dbReference>
<evidence type="ECO:0000256" key="29">
    <source>
        <dbReference type="ARBA" id="ARBA00048575"/>
    </source>
</evidence>
<dbReference type="SUPFAM" id="SSF142921">
    <property type="entry name" value="WGR domain-like"/>
    <property type="match status" value="1"/>
</dbReference>
<dbReference type="GO" id="GO:0070212">
    <property type="term" value="P:protein poly-ADP-ribosylation"/>
    <property type="evidence" value="ECO:0007669"/>
    <property type="project" value="TreeGrafter"/>
</dbReference>
<evidence type="ECO:0000256" key="21">
    <source>
        <dbReference type="ARBA" id="ARBA00023163"/>
    </source>
</evidence>
<keyword evidence="12" id="KW-0479">Metal-binding</keyword>
<evidence type="ECO:0000256" key="31">
    <source>
        <dbReference type="RuleBase" id="RU362114"/>
    </source>
</evidence>
<evidence type="ECO:0000256" key="3">
    <source>
        <dbReference type="ARBA" id="ARBA00004604"/>
    </source>
</evidence>
<dbReference type="PROSITE" id="PS51059">
    <property type="entry name" value="PARP_CATALYTIC"/>
    <property type="match status" value="1"/>
</dbReference>
<dbReference type="InterPro" id="IPR050800">
    <property type="entry name" value="ARTD/PARP"/>
</dbReference>
<dbReference type="GO" id="GO:0008270">
    <property type="term" value="F:zinc ion binding"/>
    <property type="evidence" value="ECO:0007669"/>
    <property type="project" value="UniProtKB-KW"/>
</dbReference>
<dbReference type="EC" id="2.4.2.-" evidence="31"/>
<organism evidence="35 36">
    <name type="scientific">Ladona fulva</name>
    <name type="common">Scarce chaser dragonfly</name>
    <name type="synonym">Libellula fulva</name>
    <dbReference type="NCBI Taxonomy" id="123851"/>
    <lineage>
        <taxon>Eukaryota</taxon>
        <taxon>Metazoa</taxon>
        <taxon>Ecdysozoa</taxon>
        <taxon>Arthropoda</taxon>
        <taxon>Hexapoda</taxon>
        <taxon>Insecta</taxon>
        <taxon>Pterygota</taxon>
        <taxon>Palaeoptera</taxon>
        <taxon>Odonata</taxon>
        <taxon>Epiprocta</taxon>
        <taxon>Anisoptera</taxon>
        <taxon>Libelluloidea</taxon>
        <taxon>Libellulidae</taxon>
        <taxon>Ladona</taxon>
    </lineage>
</organism>
<dbReference type="GO" id="GO:0005829">
    <property type="term" value="C:cytosol"/>
    <property type="evidence" value="ECO:0007669"/>
    <property type="project" value="UniProtKB-SubCell"/>
</dbReference>
<keyword evidence="36" id="KW-1185">Reference proteome</keyword>
<evidence type="ECO:0000256" key="24">
    <source>
        <dbReference type="ARBA" id="ARBA00024164"/>
    </source>
</evidence>
<evidence type="ECO:0000313" key="36">
    <source>
        <dbReference type="Proteomes" id="UP000792457"/>
    </source>
</evidence>
<feature type="domain" description="PARP alpha-helical" evidence="33">
    <location>
        <begin position="192"/>
        <end position="309"/>
    </location>
</feature>
<comment type="caution">
    <text evidence="35">The sequence shown here is derived from an EMBL/GenBank/DDBJ whole genome shotgun (WGS) entry which is preliminary data.</text>
</comment>
<dbReference type="InterPro" id="IPR008893">
    <property type="entry name" value="WGR_domain"/>
</dbReference>
<evidence type="ECO:0000256" key="16">
    <source>
        <dbReference type="ARBA" id="ARBA00022833"/>
    </source>
</evidence>
<comment type="subcellular location">
    <subcellularLocation>
        <location evidence="1">Chromosome</location>
    </subcellularLocation>
    <subcellularLocation>
        <location evidence="2">Cytoplasm</location>
        <location evidence="2">Cytosol</location>
    </subcellularLocation>
    <subcellularLocation>
        <location evidence="3">Nucleus</location>
        <location evidence="3">Nucleolus</location>
    </subcellularLocation>
</comment>
<comment type="catalytic activity">
    <reaction evidence="24">
        <text>L-aspartyl-[protein] + NAD(+) = 4-O-(ADP-D-ribosyl)-L-aspartyl-[protein] + nicotinamide</text>
        <dbReference type="Rhea" id="RHEA:54424"/>
        <dbReference type="Rhea" id="RHEA-COMP:9867"/>
        <dbReference type="Rhea" id="RHEA-COMP:13832"/>
        <dbReference type="ChEBI" id="CHEBI:17154"/>
        <dbReference type="ChEBI" id="CHEBI:29961"/>
        <dbReference type="ChEBI" id="CHEBI:57540"/>
        <dbReference type="ChEBI" id="CHEBI:138102"/>
    </reaction>
    <physiologicalReaction direction="left-to-right" evidence="24">
        <dbReference type="Rhea" id="RHEA:54425"/>
    </physiologicalReaction>
</comment>
<evidence type="ECO:0000259" key="32">
    <source>
        <dbReference type="PROSITE" id="PS51059"/>
    </source>
</evidence>
<keyword evidence="17" id="KW-0391">Immunity</keyword>
<keyword evidence="10 31" id="KW-0808">Transferase</keyword>
<accession>A0A8K0NXI2</accession>
<proteinExistence type="inferred from homology"/>
<comment type="similarity">
    <text evidence="25">Belongs to the ARTD/PARP family.</text>
</comment>
<dbReference type="PANTHER" id="PTHR10459:SF112">
    <property type="entry name" value="POLY [ADP-RIBOSE] POLYMERASE 1"/>
    <property type="match status" value="1"/>
</dbReference>
<dbReference type="GO" id="GO:1990404">
    <property type="term" value="F:NAD+-protein mono-ADP-ribosyltransferase activity"/>
    <property type="evidence" value="ECO:0007669"/>
    <property type="project" value="TreeGrafter"/>
</dbReference>